<dbReference type="NCBIfam" id="NF007123">
    <property type="entry name" value="PRK09564.1"/>
    <property type="match status" value="1"/>
</dbReference>
<dbReference type="Pfam" id="PF02852">
    <property type="entry name" value="Pyr_redox_dim"/>
    <property type="match status" value="1"/>
</dbReference>
<dbReference type="InterPro" id="IPR050260">
    <property type="entry name" value="FAD-bd_OxRdtase"/>
</dbReference>
<dbReference type="RefSeq" id="WP_052222344.1">
    <property type="nucleotide sequence ID" value="NZ_LHUR01000036.1"/>
</dbReference>
<organism evidence="9 10">
    <name type="scientific">Clostridium homopropionicum DSM 5847</name>
    <dbReference type="NCBI Taxonomy" id="1121318"/>
    <lineage>
        <taxon>Bacteria</taxon>
        <taxon>Bacillati</taxon>
        <taxon>Bacillota</taxon>
        <taxon>Clostridia</taxon>
        <taxon>Eubacteriales</taxon>
        <taxon>Clostridiaceae</taxon>
        <taxon>Clostridium</taxon>
    </lineage>
</organism>
<comment type="similarity">
    <text evidence="2">Belongs to the class-III pyridine nucleotide-disulfide oxidoreductase family.</text>
</comment>
<evidence type="ECO:0000256" key="6">
    <source>
        <dbReference type="ARBA" id="ARBA00023284"/>
    </source>
</evidence>
<accession>A0A0L6Z6K2</accession>
<comment type="caution">
    <text evidence="9">The sequence shown here is derived from an EMBL/GenBank/DDBJ whole genome shotgun (WGS) entry which is preliminary data.</text>
</comment>
<evidence type="ECO:0000313" key="10">
    <source>
        <dbReference type="Proteomes" id="UP000037043"/>
    </source>
</evidence>
<dbReference type="InterPro" id="IPR016156">
    <property type="entry name" value="FAD/NAD-linked_Rdtase_dimer_sf"/>
</dbReference>
<evidence type="ECO:0000259" key="8">
    <source>
        <dbReference type="Pfam" id="PF07992"/>
    </source>
</evidence>
<feature type="domain" description="Pyridine nucleotide-disulphide oxidoreductase dimerisation" evidence="7">
    <location>
        <begin position="328"/>
        <end position="431"/>
    </location>
</feature>
<keyword evidence="3" id="KW-0285">Flavoprotein</keyword>
<comment type="cofactor">
    <cofactor evidence="1">
        <name>FAD</name>
        <dbReference type="ChEBI" id="CHEBI:57692"/>
    </cofactor>
</comment>
<dbReference type="STRING" id="36844.SAMN04488501_1107"/>
<evidence type="ECO:0000313" key="9">
    <source>
        <dbReference type="EMBL" id="KOA18586.1"/>
    </source>
</evidence>
<dbReference type="EMBL" id="LHUR01000036">
    <property type="protein sequence ID" value="KOA18586.1"/>
    <property type="molecule type" value="Genomic_DNA"/>
</dbReference>
<dbReference type="Proteomes" id="UP000037043">
    <property type="component" value="Unassembled WGS sequence"/>
</dbReference>
<name>A0A0L6Z6K2_9CLOT</name>
<proteinExistence type="inferred from homology"/>
<evidence type="ECO:0000256" key="2">
    <source>
        <dbReference type="ARBA" id="ARBA00009130"/>
    </source>
</evidence>
<keyword evidence="4" id="KW-0274">FAD</keyword>
<reference evidence="10" key="1">
    <citation type="submission" date="2015-08" db="EMBL/GenBank/DDBJ databases">
        <title>Genome sequence of the strict anaerobe Clostridium homopropionicum LuHBu1 (DSM 5847T).</title>
        <authorList>
            <person name="Poehlein A."/>
            <person name="Beck M."/>
            <person name="Schiel-Bengelsdorf B."/>
            <person name="Bengelsdorf F.R."/>
            <person name="Daniel R."/>
            <person name="Duerre P."/>
        </authorList>
    </citation>
    <scope>NUCLEOTIDE SEQUENCE [LARGE SCALE GENOMIC DNA]</scope>
    <source>
        <strain evidence="10">DSM 5847</strain>
    </source>
</reference>
<dbReference type="GO" id="GO:0016692">
    <property type="term" value="F:NADH peroxidase activity"/>
    <property type="evidence" value="ECO:0007669"/>
    <property type="project" value="UniProtKB-EC"/>
</dbReference>
<dbReference type="PRINTS" id="PR00368">
    <property type="entry name" value="FADPNR"/>
</dbReference>
<keyword evidence="6" id="KW-0676">Redox-active center</keyword>
<dbReference type="Gene3D" id="3.50.50.60">
    <property type="entry name" value="FAD/NAD(P)-binding domain"/>
    <property type="match status" value="2"/>
</dbReference>
<evidence type="ECO:0000259" key="7">
    <source>
        <dbReference type="Pfam" id="PF02852"/>
    </source>
</evidence>
<feature type="domain" description="FAD/NAD(P)-binding" evidence="8">
    <location>
        <begin position="1"/>
        <end position="286"/>
    </location>
</feature>
<dbReference type="InterPro" id="IPR023753">
    <property type="entry name" value="FAD/NAD-binding_dom"/>
</dbReference>
<dbReference type="AlphaFoldDB" id="A0A0L6Z6K2"/>
<dbReference type="SUPFAM" id="SSF55424">
    <property type="entry name" value="FAD/NAD-linked reductases, dimerisation (C-terminal) domain"/>
    <property type="match status" value="1"/>
</dbReference>
<protein>
    <submittedName>
        <fullName evidence="9">NADH peroxidase</fullName>
        <ecNumber evidence="9">1.11.1.1</ecNumber>
    </submittedName>
</protein>
<evidence type="ECO:0000256" key="5">
    <source>
        <dbReference type="ARBA" id="ARBA00023002"/>
    </source>
</evidence>
<dbReference type="PANTHER" id="PTHR43429">
    <property type="entry name" value="PYRIDINE NUCLEOTIDE-DISULFIDE OXIDOREDUCTASE DOMAIN-CONTAINING"/>
    <property type="match status" value="1"/>
</dbReference>
<dbReference type="Pfam" id="PF07992">
    <property type="entry name" value="Pyr_redox_2"/>
    <property type="match status" value="1"/>
</dbReference>
<dbReference type="InterPro" id="IPR004099">
    <property type="entry name" value="Pyr_nucl-diS_OxRdtase_dimer"/>
</dbReference>
<gene>
    <name evidence="9" type="primary">npr_2</name>
    <name evidence="9" type="ORF">CLHOM_28700</name>
</gene>
<sequence>MKVIVIGGVAAGMSAASKIKRIDKDSEIVVYEKGSFLSYGACGLPYYAAGINNDYTKMIARTKEEFEKTGMKINLRHEVVKIVPDKKQVMIKDLENERLFIDTYDKLMISTGTLPVIPPIKGKDLKGVYVLKTLEDGLILNKAVSSPQVRNVVIVGGGYIGIEVAETLNHIGKNVKVVEFAPRILQPFDIEITEIATKHLLEKGVDLYLNEKVEELVGTGYIEAVRTNKGFYEADLVVLAIGVRPATAFLKGSGIELAKNGAIIIDREMRTNIEDIYSAGDCAEVYHKVKEENSFIPLGTTANKCGRLAGENIIGKHKKYVGTLGSAAIKILDYELARTGLSENEAKNLALDYKSVFVMAQDHPAYYPNPTPIWIKLIYEDKTNRILGAQAIGNKGAVMRIDMFAIAIHNNMTTMDLGMTDLCYAPPFAGVWDAVHIACNAAK</sequence>
<dbReference type="PRINTS" id="PR00411">
    <property type="entry name" value="PNDRDTASEI"/>
</dbReference>
<evidence type="ECO:0000256" key="1">
    <source>
        <dbReference type="ARBA" id="ARBA00001974"/>
    </source>
</evidence>
<keyword evidence="9" id="KW-0575">Peroxidase</keyword>
<evidence type="ECO:0000256" key="3">
    <source>
        <dbReference type="ARBA" id="ARBA00022630"/>
    </source>
</evidence>
<dbReference type="PATRIC" id="fig|1121318.3.peg.2878"/>
<keyword evidence="10" id="KW-1185">Reference proteome</keyword>
<evidence type="ECO:0000256" key="4">
    <source>
        <dbReference type="ARBA" id="ARBA00022827"/>
    </source>
</evidence>
<keyword evidence="5 9" id="KW-0560">Oxidoreductase</keyword>
<dbReference type="InterPro" id="IPR036188">
    <property type="entry name" value="FAD/NAD-bd_sf"/>
</dbReference>
<dbReference type="PANTHER" id="PTHR43429:SF1">
    <property type="entry name" value="NAD(P)H SULFUR OXIDOREDUCTASE (COA-DEPENDENT)"/>
    <property type="match status" value="1"/>
</dbReference>
<dbReference type="SUPFAM" id="SSF51905">
    <property type="entry name" value="FAD/NAD(P)-binding domain"/>
    <property type="match status" value="1"/>
</dbReference>
<dbReference type="EC" id="1.11.1.1" evidence="9"/>